<proteinExistence type="predicted"/>
<dbReference type="Proteomes" id="UP000320585">
    <property type="component" value="Chromosome"/>
</dbReference>
<name>A0A8D5A6E0_9FIRM</name>
<feature type="coiled-coil region" evidence="1">
    <location>
        <begin position="392"/>
        <end position="426"/>
    </location>
</feature>
<dbReference type="GeneID" id="92716935"/>
<dbReference type="RefSeq" id="WP_143332800.1">
    <property type="nucleotide sequence ID" value="NZ_AP019697.1"/>
</dbReference>
<accession>A0A8D5A6E0</accession>
<dbReference type="EMBL" id="AP019697">
    <property type="protein sequence ID" value="BBK25781.1"/>
    <property type="molecule type" value="Genomic_DNA"/>
</dbReference>
<evidence type="ECO:0000313" key="3">
    <source>
        <dbReference type="Proteomes" id="UP000320585"/>
    </source>
</evidence>
<dbReference type="KEGG" id="dho:Dia5BBH33_17160"/>
<dbReference type="AlphaFoldDB" id="A0A8D5A6E0"/>
<dbReference type="OrthoDB" id="10017325at2"/>
<protein>
    <submittedName>
        <fullName evidence="2">Uncharacterized protein</fullName>
    </submittedName>
</protein>
<reference evidence="3" key="1">
    <citation type="submission" date="2019-05" db="EMBL/GenBank/DDBJ databases">
        <title>Complete genome sequencing of Dialister sp. strain 5BBH33.</title>
        <authorList>
            <person name="Sakamoto M."/>
            <person name="Murakami T."/>
            <person name="Mori H."/>
        </authorList>
    </citation>
    <scope>NUCLEOTIDE SEQUENCE [LARGE SCALE GENOMIC DNA]</scope>
    <source>
        <strain evidence="3">5BBH33</strain>
    </source>
</reference>
<organism evidence="2 3">
    <name type="scientific">Dialister hominis</name>
    <dbReference type="NCBI Taxonomy" id="2582419"/>
    <lineage>
        <taxon>Bacteria</taxon>
        <taxon>Bacillati</taxon>
        <taxon>Bacillota</taxon>
        <taxon>Negativicutes</taxon>
        <taxon>Veillonellales</taxon>
        <taxon>Veillonellaceae</taxon>
        <taxon>Dialister</taxon>
    </lineage>
</organism>
<evidence type="ECO:0000313" key="2">
    <source>
        <dbReference type="EMBL" id="BBK25781.1"/>
    </source>
</evidence>
<evidence type="ECO:0000256" key="1">
    <source>
        <dbReference type="SAM" id="Coils"/>
    </source>
</evidence>
<gene>
    <name evidence="2" type="ORF">Dia5BBH33_17160</name>
</gene>
<keyword evidence="3" id="KW-1185">Reference proteome</keyword>
<keyword evidence="1" id="KW-0175">Coiled coil</keyword>
<sequence length="512" mass="57767">MFHFDTSVLAKEALLMRARRFFSGTKKTILLPMAGRLYGVDMQEGKFLRFASVPFPHDKEPEKIAEALEALAEKGIRGKSLMLIATSRDLRTKVLNLPEMDEDEMHESLSWEEDRIFPGDEPLRTGLRVLSHTPQAWHILFSSVYEITVTRWIEGARLVKKRLVSILPVTDIPLADGPYGVCFAAESTAQLFFYCGEKVRSLKARQSERDKIRRFFLREADGMEGEVPCFLIPLFSCTEEEMVYWKAALLAAISGGEVPEENPDSEEYEDEDTFSAVLAYEDAPDIRDFSEEESSANLKVMIPAEEEGFLHETAFRLLMGADKAGTVIPSGAVRRLFTEENRGLRMAQGAAVLSFLFCLTGLGMFVSAEKDFLHEKELSISLSPVRKEMEAYEKEQHEARALEGMLRKLEKENMRWEQKLAYLGESMPSGVVLREIAEESGEVRLEGTAQTPEAVGFLRDVVASSWGGETRIGKRKGNPLTKLTDFTIIWTRADETPKTDAPRKAVKRTVKK</sequence>